<evidence type="ECO:0000313" key="2">
    <source>
        <dbReference type="Proteomes" id="UP001187531"/>
    </source>
</evidence>
<accession>A0AA88HLF0</accession>
<gene>
    <name evidence="1" type="ORF">QYM36_012650</name>
</gene>
<dbReference type="Proteomes" id="UP001187531">
    <property type="component" value="Unassembled WGS sequence"/>
</dbReference>
<organism evidence="1 2">
    <name type="scientific">Artemia franciscana</name>
    <name type="common">Brine shrimp</name>
    <name type="synonym">Artemia sanfranciscana</name>
    <dbReference type="NCBI Taxonomy" id="6661"/>
    <lineage>
        <taxon>Eukaryota</taxon>
        <taxon>Metazoa</taxon>
        <taxon>Ecdysozoa</taxon>
        <taxon>Arthropoda</taxon>
        <taxon>Crustacea</taxon>
        <taxon>Branchiopoda</taxon>
        <taxon>Anostraca</taxon>
        <taxon>Artemiidae</taxon>
        <taxon>Artemia</taxon>
    </lineage>
</organism>
<dbReference type="AlphaFoldDB" id="A0AA88HLF0"/>
<comment type="caution">
    <text evidence="1">The sequence shown here is derived from an EMBL/GenBank/DDBJ whole genome shotgun (WGS) entry which is preliminary data.</text>
</comment>
<reference evidence="1" key="1">
    <citation type="submission" date="2023-07" db="EMBL/GenBank/DDBJ databases">
        <title>Chromosome-level genome assembly of Artemia franciscana.</title>
        <authorList>
            <person name="Jo E."/>
        </authorList>
    </citation>
    <scope>NUCLEOTIDE SEQUENCE</scope>
    <source>
        <tissue evidence="1">Whole body</tissue>
    </source>
</reference>
<proteinExistence type="predicted"/>
<keyword evidence="2" id="KW-1185">Reference proteome</keyword>
<sequence>MDIKVCFLFTIVFAPNMLQINADKDGPSLRQGHYKLNAGVSKQELTQEGDSSSSSSSEAESKIGETRIPILEYWKRSKANLPMQINRLKTLRKANKMGSPFPRKPITNNIFARKPKTAGIRNVVNSSYLRSRGNKGALSKMRRRPIFGSKPVPYSRSLYQEIQPTKKSKSKNPDFNHAEVYQELYGELYG</sequence>
<protein>
    <submittedName>
        <fullName evidence="1">Uncharacterized protein</fullName>
    </submittedName>
</protein>
<name>A0AA88HLF0_ARTSF</name>
<dbReference type="EMBL" id="JAVRJZ010000016">
    <property type="protein sequence ID" value="KAK2711560.1"/>
    <property type="molecule type" value="Genomic_DNA"/>
</dbReference>
<evidence type="ECO:0000313" key="1">
    <source>
        <dbReference type="EMBL" id="KAK2711560.1"/>
    </source>
</evidence>